<dbReference type="EMBL" id="JABSTU010000004">
    <property type="protein sequence ID" value="KAH8033401.1"/>
    <property type="molecule type" value="Genomic_DNA"/>
</dbReference>
<evidence type="ECO:0000256" key="5">
    <source>
        <dbReference type="SAM" id="Phobius"/>
    </source>
</evidence>
<comment type="caution">
    <text evidence="6">The sequence shown here is derived from an EMBL/GenBank/DDBJ whole genome shotgun (WGS) entry which is preliminary data.</text>
</comment>
<dbReference type="GO" id="GO:0016020">
    <property type="term" value="C:membrane"/>
    <property type="evidence" value="ECO:0007669"/>
    <property type="project" value="UniProtKB-SubCell"/>
</dbReference>
<proteinExistence type="predicted"/>
<gene>
    <name evidence="6" type="ORF">HPB51_012072</name>
</gene>
<feature type="transmembrane region" description="Helical" evidence="5">
    <location>
        <begin position="24"/>
        <end position="51"/>
    </location>
</feature>
<dbReference type="InterPro" id="IPR053066">
    <property type="entry name" value="ADGR_G7"/>
</dbReference>
<sequence length="118" mass="13317">MYLPRAFLPTWVTMSSCWLEDKALLFSFLLPVAVILAANTIVFCVIVFNIYCRRQTGLRSTQSQVELAKAQLRATICIVFLLGFGSLDSVVDDGPEFAIKTTAIHKMVAPYQKFIIFY</sequence>
<protein>
    <submittedName>
        <fullName evidence="6">Uncharacterized protein</fullName>
    </submittedName>
</protein>
<evidence type="ECO:0000256" key="3">
    <source>
        <dbReference type="ARBA" id="ARBA00022989"/>
    </source>
</evidence>
<dbReference type="AlphaFoldDB" id="A0A9J6EG33"/>
<dbReference type="InterPro" id="IPR000832">
    <property type="entry name" value="GPCR_2_secretin-like"/>
</dbReference>
<dbReference type="PROSITE" id="PS51257">
    <property type="entry name" value="PROKAR_LIPOPROTEIN"/>
    <property type="match status" value="1"/>
</dbReference>
<organism evidence="6 7">
    <name type="scientific">Rhipicephalus microplus</name>
    <name type="common">Cattle tick</name>
    <name type="synonym">Boophilus microplus</name>
    <dbReference type="NCBI Taxonomy" id="6941"/>
    <lineage>
        <taxon>Eukaryota</taxon>
        <taxon>Metazoa</taxon>
        <taxon>Ecdysozoa</taxon>
        <taxon>Arthropoda</taxon>
        <taxon>Chelicerata</taxon>
        <taxon>Arachnida</taxon>
        <taxon>Acari</taxon>
        <taxon>Parasitiformes</taxon>
        <taxon>Ixodida</taxon>
        <taxon>Ixodoidea</taxon>
        <taxon>Ixodidae</taxon>
        <taxon>Rhipicephalinae</taxon>
        <taxon>Rhipicephalus</taxon>
        <taxon>Boophilus</taxon>
    </lineage>
</organism>
<name>A0A9J6EG33_RHIMP</name>
<dbReference type="PANTHER" id="PTHR47767">
    <property type="entry name" value="ADHESION G PROTEIN-COUPLED RECEPTOR G7"/>
    <property type="match status" value="1"/>
</dbReference>
<comment type="subcellular location">
    <subcellularLocation>
        <location evidence="1">Membrane</location>
        <topology evidence="1">Multi-pass membrane protein</topology>
    </subcellularLocation>
</comment>
<reference evidence="6" key="2">
    <citation type="submission" date="2021-09" db="EMBL/GenBank/DDBJ databases">
        <authorList>
            <person name="Jia N."/>
            <person name="Wang J."/>
            <person name="Shi W."/>
            <person name="Du L."/>
            <person name="Sun Y."/>
            <person name="Zhan W."/>
            <person name="Jiang J."/>
            <person name="Wang Q."/>
            <person name="Zhang B."/>
            <person name="Ji P."/>
            <person name="Sakyi L.B."/>
            <person name="Cui X."/>
            <person name="Yuan T."/>
            <person name="Jiang B."/>
            <person name="Yang W."/>
            <person name="Lam T.T.-Y."/>
            <person name="Chang Q."/>
            <person name="Ding S."/>
            <person name="Wang X."/>
            <person name="Zhu J."/>
            <person name="Ruan X."/>
            <person name="Zhao L."/>
            <person name="Wei J."/>
            <person name="Que T."/>
            <person name="Du C."/>
            <person name="Cheng J."/>
            <person name="Dai P."/>
            <person name="Han X."/>
            <person name="Huang E."/>
            <person name="Gao Y."/>
            <person name="Liu J."/>
            <person name="Shao H."/>
            <person name="Ye R."/>
            <person name="Li L."/>
            <person name="Wei W."/>
            <person name="Wang X."/>
            <person name="Wang C."/>
            <person name="Huo Q."/>
            <person name="Li W."/>
            <person name="Guo W."/>
            <person name="Chen H."/>
            <person name="Chen S."/>
            <person name="Zhou L."/>
            <person name="Zhou L."/>
            <person name="Ni X."/>
            <person name="Tian J."/>
            <person name="Zhou Y."/>
            <person name="Sheng Y."/>
            <person name="Liu T."/>
            <person name="Pan Y."/>
            <person name="Xia L."/>
            <person name="Li J."/>
            <person name="Zhao F."/>
            <person name="Cao W."/>
        </authorList>
    </citation>
    <scope>NUCLEOTIDE SEQUENCE</scope>
    <source>
        <strain evidence="6">Rmic-2018</strain>
        <tissue evidence="6">Larvae</tissue>
    </source>
</reference>
<evidence type="ECO:0000313" key="7">
    <source>
        <dbReference type="Proteomes" id="UP000821866"/>
    </source>
</evidence>
<evidence type="ECO:0000313" key="6">
    <source>
        <dbReference type="EMBL" id="KAH8033401.1"/>
    </source>
</evidence>
<dbReference type="Pfam" id="PF00002">
    <property type="entry name" value="7tm_2"/>
    <property type="match status" value="1"/>
</dbReference>
<dbReference type="GO" id="GO:0004930">
    <property type="term" value="F:G protein-coupled receptor activity"/>
    <property type="evidence" value="ECO:0007669"/>
    <property type="project" value="InterPro"/>
</dbReference>
<keyword evidence="2 5" id="KW-0812">Transmembrane</keyword>
<dbReference type="Proteomes" id="UP000821866">
    <property type="component" value="Chromosome 2"/>
</dbReference>
<evidence type="ECO:0000256" key="1">
    <source>
        <dbReference type="ARBA" id="ARBA00004141"/>
    </source>
</evidence>
<reference evidence="6" key="1">
    <citation type="journal article" date="2020" name="Cell">
        <title>Large-Scale Comparative Analyses of Tick Genomes Elucidate Their Genetic Diversity and Vector Capacities.</title>
        <authorList>
            <consortium name="Tick Genome and Microbiome Consortium (TIGMIC)"/>
            <person name="Jia N."/>
            <person name="Wang J."/>
            <person name="Shi W."/>
            <person name="Du L."/>
            <person name="Sun Y."/>
            <person name="Zhan W."/>
            <person name="Jiang J.F."/>
            <person name="Wang Q."/>
            <person name="Zhang B."/>
            <person name="Ji P."/>
            <person name="Bell-Sakyi L."/>
            <person name="Cui X.M."/>
            <person name="Yuan T.T."/>
            <person name="Jiang B.G."/>
            <person name="Yang W.F."/>
            <person name="Lam T.T."/>
            <person name="Chang Q.C."/>
            <person name="Ding S.J."/>
            <person name="Wang X.J."/>
            <person name="Zhu J.G."/>
            <person name="Ruan X.D."/>
            <person name="Zhao L."/>
            <person name="Wei J.T."/>
            <person name="Ye R.Z."/>
            <person name="Que T.C."/>
            <person name="Du C.H."/>
            <person name="Zhou Y.H."/>
            <person name="Cheng J.X."/>
            <person name="Dai P.F."/>
            <person name="Guo W.B."/>
            <person name="Han X.H."/>
            <person name="Huang E.J."/>
            <person name="Li L.F."/>
            <person name="Wei W."/>
            <person name="Gao Y.C."/>
            <person name="Liu J.Z."/>
            <person name="Shao H.Z."/>
            <person name="Wang X."/>
            <person name="Wang C.C."/>
            <person name="Yang T.C."/>
            <person name="Huo Q.B."/>
            <person name="Li W."/>
            <person name="Chen H.Y."/>
            <person name="Chen S.E."/>
            <person name="Zhou L.G."/>
            <person name="Ni X.B."/>
            <person name="Tian J.H."/>
            <person name="Sheng Y."/>
            <person name="Liu T."/>
            <person name="Pan Y.S."/>
            <person name="Xia L.Y."/>
            <person name="Li J."/>
            <person name="Zhao F."/>
            <person name="Cao W.C."/>
        </authorList>
    </citation>
    <scope>NUCLEOTIDE SEQUENCE</scope>
    <source>
        <strain evidence="6">Rmic-2018</strain>
    </source>
</reference>
<evidence type="ECO:0000256" key="2">
    <source>
        <dbReference type="ARBA" id="ARBA00022692"/>
    </source>
</evidence>
<keyword evidence="4 5" id="KW-0472">Membrane</keyword>
<feature type="transmembrane region" description="Helical" evidence="5">
    <location>
        <begin position="72"/>
        <end position="91"/>
    </location>
</feature>
<evidence type="ECO:0000256" key="4">
    <source>
        <dbReference type="ARBA" id="ARBA00023136"/>
    </source>
</evidence>
<keyword evidence="7" id="KW-1185">Reference proteome</keyword>
<dbReference type="VEuPathDB" id="VectorBase:LOC119160896"/>
<keyword evidence="3 5" id="KW-1133">Transmembrane helix</keyword>
<dbReference type="Gene3D" id="1.20.1070.10">
    <property type="entry name" value="Rhodopsin 7-helix transmembrane proteins"/>
    <property type="match status" value="1"/>
</dbReference>
<accession>A0A9J6EG33</accession>